<dbReference type="PANTHER" id="PTHR43707:SF1">
    <property type="entry name" value="HISTIDINE--TRNA LIGASE, MITOCHONDRIAL-RELATED"/>
    <property type="match status" value="1"/>
</dbReference>
<comment type="caution">
    <text evidence="14">The sequence shown here is derived from an EMBL/GenBank/DDBJ whole genome shotgun (WGS) entry which is preliminary data.</text>
</comment>
<dbReference type="InterPro" id="IPR004516">
    <property type="entry name" value="HisRS/HisZ"/>
</dbReference>
<evidence type="ECO:0000256" key="4">
    <source>
        <dbReference type="ARBA" id="ARBA00022490"/>
    </source>
</evidence>
<dbReference type="Gene3D" id="3.40.50.800">
    <property type="entry name" value="Anticodon-binding domain"/>
    <property type="match status" value="1"/>
</dbReference>
<protein>
    <recommendedName>
        <fullName evidence="11">Histidine--tRNA ligase</fullName>
        <ecNumber evidence="11">6.1.1.21</ecNumber>
    </recommendedName>
    <alternativeName>
        <fullName evidence="11">Histidyl-tRNA synthetase</fullName>
        <shortName evidence="11">HisRS</shortName>
    </alternativeName>
</protein>
<feature type="binding site" evidence="12">
    <location>
        <position position="167"/>
    </location>
    <ligand>
        <name>L-histidine</name>
        <dbReference type="ChEBI" id="CHEBI:57595"/>
    </ligand>
</feature>
<dbReference type="InterPro" id="IPR036621">
    <property type="entry name" value="Anticodon-bd_dom_sf"/>
</dbReference>
<evidence type="ECO:0000313" key="14">
    <source>
        <dbReference type="EMBL" id="KRL46058.1"/>
    </source>
</evidence>
<feature type="binding site" evidence="12">
    <location>
        <position position="298"/>
    </location>
    <ligand>
        <name>L-histidine</name>
        <dbReference type="ChEBI" id="CHEBI:57595"/>
    </ligand>
</feature>
<dbReference type="Pfam" id="PF13393">
    <property type="entry name" value="tRNA-synt_His"/>
    <property type="match status" value="2"/>
</dbReference>
<reference evidence="14 15" key="1">
    <citation type="journal article" date="2015" name="Genome Announc.">
        <title>Expanding the biotechnology potential of lactobacilli through comparative genomics of 213 strains and associated genera.</title>
        <authorList>
            <person name="Sun Z."/>
            <person name="Harris H.M."/>
            <person name="McCann A."/>
            <person name="Guo C."/>
            <person name="Argimon S."/>
            <person name="Zhang W."/>
            <person name="Yang X."/>
            <person name="Jeffery I.B."/>
            <person name="Cooney J.C."/>
            <person name="Kagawa T.F."/>
            <person name="Liu W."/>
            <person name="Song Y."/>
            <person name="Salvetti E."/>
            <person name="Wrobel A."/>
            <person name="Rasinkangas P."/>
            <person name="Parkhill J."/>
            <person name="Rea M.C."/>
            <person name="O'Sullivan O."/>
            <person name="Ritari J."/>
            <person name="Douillard F.P."/>
            <person name="Paul Ross R."/>
            <person name="Yang R."/>
            <person name="Briner A.E."/>
            <person name="Felis G.E."/>
            <person name="de Vos W.M."/>
            <person name="Barrangou R."/>
            <person name="Klaenhammer T.R."/>
            <person name="Caufield P.W."/>
            <person name="Cui Y."/>
            <person name="Zhang H."/>
            <person name="O'Toole P.W."/>
        </authorList>
    </citation>
    <scope>NUCLEOTIDE SEQUENCE [LARGE SCALE GENOMIC DNA]</scope>
    <source>
        <strain evidence="14 15">DSM 14500</strain>
    </source>
</reference>
<dbReference type="CDD" id="cd00859">
    <property type="entry name" value="HisRS_anticodon"/>
    <property type="match status" value="1"/>
</dbReference>
<dbReference type="InterPro" id="IPR004154">
    <property type="entry name" value="Anticodon-bd"/>
</dbReference>
<dbReference type="EMBL" id="AZEZ01000002">
    <property type="protein sequence ID" value="KRL46058.1"/>
    <property type="molecule type" value="Genomic_DNA"/>
</dbReference>
<keyword evidence="15" id="KW-1185">Reference proteome</keyword>
<feature type="binding site" evidence="12">
    <location>
        <position position="153"/>
    </location>
    <ligand>
        <name>L-histidine</name>
        <dbReference type="ChEBI" id="CHEBI:57595"/>
    </ligand>
</feature>
<dbReference type="CDD" id="cd00773">
    <property type="entry name" value="HisRS-like_core"/>
    <property type="match status" value="1"/>
</dbReference>
<sequence>MTFFIVWQALTAAKKLGGTVQIAPLSYLDKGVFYIKEDFMRYQKPKGTMDILPGESAKWQYVESIAQDTFNKYRFSEIRTPIFESYDVFERSSGDTSDIVSKEMYDFKDKGDRHLALRPEGTAGVVRAYVENKLYGPEHIKPYKVWYKGPMFRYERPQSGRQRQFHQIGIEAFGSDSPELDAEIISVGLEFLNRLGIKNLKVALNTLGDPESRANYHQALVDYFTPFKDQLSDDSKVRLEKNPLRILDSKDANDKKIVANAPSILDYLNESSQRRFDYLKELLDDLDINYEVDSTMVRGLDYYNHTIFEFMVTDPAFDNKEITVLAGGRYNGLVEELGGPETPGIGFGLGVERLMLLLKDEDLPSQDDLDVYLVTIGEKAERASVKILSGLRRAGFTADKDYLQRKIKAQFKTANNLNAKYTVTIGDQELENDTANVKNMATGEQVSVSLENLAQELKKIEG</sequence>
<dbReference type="GO" id="GO:0016740">
    <property type="term" value="F:transferase activity"/>
    <property type="evidence" value="ECO:0007669"/>
    <property type="project" value="UniProtKB-ARBA"/>
</dbReference>
<dbReference type="PROSITE" id="PS50862">
    <property type="entry name" value="AA_TRNA_LIGASE_II"/>
    <property type="match status" value="1"/>
</dbReference>
<dbReference type="GO" id="GO:0140096">
    <property type="term" value="F:catalytic activity, acting on a protein"/>
    <property type="evidence" value="ECO:0007669"/>
    <property type="project" value="UniProtKB-ARBA"/>
</dbReference>
<keyword evidence="5 11" id="KW-0436">Ligase</keyword>
<evidence type="ECO:0000256" key="8">
    <source>
        <dbReference type="ARBA" id="ARBA00022917"/>
    </source>
</evidence>
<dbReference type="Pfam" id="PF03129">
    <property type="entry name" value="HGTP_anticodon"/>
    <property type="match status" value="1"/>
</dbReference>
<dbReference type="GO" id="GO:0004821">
    <property type="term" value="F:histidine-tRNA ligase activity"/>
    <property type="evidence" value="ECO:0007669"/>
    <property type="project" value="UniProtKB-UniRule"/>
</dbReference>
<keyword evidence="6 11" id="KW-0547">Nucleotide-binding</keyword>
<organism evidence="14 15">
    <name type="scientific">Companilactobacillus mindensis DSM 14500</name>
    <dbReference type="NCBI Taxonomy" id="1423770"/>
    <lineage>
        <taxon>Bacteria</taxon>
        <taxon>Bacillati</taxon>
        <taxon>Bacillota</taxon>
        <taxon>Bacilli</taxon>
        <taxon>Lactobacillales</taxon>
        <taxon>Lactobacillaceae</taxon>
        <taxon>Companilactobacillus</taxon>
    </lineage>
</organism>
<comment type="similarity">
    <text evidence="2 11">Belongs to the class-II aminoacyl-tRNA synthetase family.</text>
</comment>
<keyword evidence="9 11" id="KW-0030">Aminoacyl-tRNA synthetase</keyword>
<feature type="binding site" evidence="12">
    <location>
        <begin position="120"/>
        <end position="122"/>
    </location>
    <ligand>
        <name>L-histidine</name>
        <dbReference type="ChEBI" id="CHEBI:57595"/>
    </ligand>
</feature>
<dbReference type="InterPro" id="IPR033656">
    <property type="entry name" value="HisRS_anticodon"/>
</dbReference>
<dbReference type="Gene3D" id="3.30.930.10">
    <property type="entry name" value="Bira Bifunctional Protein, Domain 2"/>
    <property type="match status" value="1"/>
</dbReference>
<dbReference type="GO" id="GO:0005524">
    <property type="term" value="F:ATP binding"/>
    <property type="evidence" value="ECO:0007669"/>
    <property type="project" value="UniProtKB-UniRule"/>
</dbReference>
<dbReference type="SUPFAM" id="SSF55681">
    <property type="entry name" value="Class II aaRS and biotin synthetases"/>
    <property type="match status" value="1"/>
</dbReference>
<evidence type="ECO:0000256" key="10">
    <source>
        <dbReference type="ARBA" id="ARBA00047639"/>
    </source>
</evidence>
<evidence type="ECO:0000256" key="7">
    <source>
        <dbReference type="ARBA" id="ARBA00022840"/>
    </source>
</evidence>
<feature type="binding site" evidence="12">
    <location>
        <begin position="302"/>
        <end position="303"/>
    </location>
    <ligand>
        <name>L-histidine</name>
        <dbReference type="ChEBI" id="CHEBI:57595"/>
    </ligand>
</feature>
<evidence type="ECO:0000256" key="2">
    <source>
        <dbReference type="ARBA" id="ARBA00008226"/>
    </source>
</evidence>
<dbReference type="InterPro" id="IPR045864">
    <property type="entry name" value="aa-tRNA-synth_II/BPL/LPL"/>
</dbReference>
<evidence type="ECO:0000256" key="1">
    <source>
        <dbReference type="ARBA" id="ARBA00004496"/>
    </source>
</evidence>
<comment type="catalytic activity">
    <reaction evidence="10 11">
        <text>tRNA(His) + L-histidine + ATP = L-histidyl-tRNA(His) + AMP + diphosphate + H(+)</text>
        <dbReference type="Rhea" id="RHEA:17313"/>
        <dbReference type="Rhea" id="RHEA-COMP:9665"/>
        <dbReference type="Rhea" id="RHEA-COMP:9689"/>
        <dbReference type="ChEBI" id="CHEBI:15378"/>
        <dbReference type="ChEBI" id="CHEBI:30616"/>
        <dbReference type="ChEBI" id="CHEBI:33019"/>
        <dbReference type="ChEBI" id="CHEBI:57595"/>
        <dbReference type="ChEBI" id="CHEBI:78442"/>
        <dbReference type="ChEBI" id="CHEBI:78527"/>
        <dbReference type="ChEBI" id="CHEBI:456215"/>
        <dbReference type="EC" id="6.1.1.21"/>
    </reaction>
</comment>
<evidence type="ECO:0000256" key="11">
    <source>
        <dbReference type="HAMAP-Rule" id="MF_00127"/>
    </source>
</evidence>
<dbReference type="AlphaFoldDB" id="A0A0R1QU61"/>
<dbReference type="HAMAP" id="MF_00127">
    <property type="entry name" value="His_tRNA_synth"/>
    <property type="match status" value="1"/>
</dbReference>
<keyword evidence="4 11" id="KW-0963">Cytoplasm</keyword>
<gene>
    <name evidence="11" type="primary">hisS</name>
    <name evidence="14" type="ORF">FD29_GL001371</name>
</gene>
<feature type="binding site" evidence="12">
    <location>
        <position position="171"/>
    </location>
    <ligand>
        <name>L-histidine</name>
        <dbReference type="ChEBI" id="CHEBI:57595"/>
    </ligand>
</feature>
<comment type="subunit">
    <text evidence="3 11">Homodimer.</text>
</comment>
<dbReference type="PIRSF" id="PIRSF001549">
    <property type="entry name" value="His-tRNA_synth"/>
    <property type="match status" value="1"/>
</dbReference>
<dbReference type="Proteomes" id="UP000050872">
    <property type="component" value="Unassembled WGS sequence"/>
</dbReference>
<feature type="domain" description="Aminoacyl-transfer RNA synthetases class-II family profile" evidence="13">
    <location>
        <begin position="62"/>
        <end position="361"/>
    </location>
</feature>
<dbReference type="InterPro" id="IPR041715">
    <property type="entry name" value="HisRS-like_core"/>
</dbReference>
<evidence type="ECO:0000256" key="12">
    <source>
        <dbReference type="PIRSR" id="PIRSR001549-1"/>
    </source>
</evidence>
<proteinExistence type="inferred from homology"/>
<evidence type="ECO:0000256" key="3">
    <source>
        <dbReference type="ARBA" id="ARBA00011738"/>
    </source>
</evidence>
<evidence type="ECO:0000259" key="13">
    <source>
        <dbReference type="PROSITE" id="PS50862"/>
    </source>
</evidence>
<dbReference type="STRING" id="1423770.FD29_GL001371"/>
<keyword evidence="8 11" id="KW-0648">Protein biosynthesis</keyword>
<dbReference type="PATRIC" id="fig|1423770.3.peg.1407"/>
<evidence type="ECO:0000256" key="5">
    <source>
        <dbReference type="ARBA" id="ARBA00022598"/>
    </source>
</evidence>
<dbReference type="EC" id="6.1.1.21" evidence="11"/>
<evidence type="ECO:0000313" key="15">
    <source>
        <dbReference type="Proteomes" id="UP000050872"/>
    </source>
</evidence>
<evidence type="ECO:0000256" key="6">
    <source>
        <dbReference type="ARBA" id="ARBA00022741"/>
    </source>
</evidence>
<dbReference type="GO" id="GO:0005737">
    <property type="term" value="C:cytoplasm"/>
    <property type="evidence" value="ECO:0007669"/>
    <property type="project" value="UniProtKB-SubCell"/>
</dbReference>
<dbReference type="SUPFAM" id="SSF52954">
    <property type="entry name" value="Class II aaRS ABD-related"/>
    <property type="match status" value="1"/>
</dbReference>
<comment type="subcellular location">
    <subcellularLocation>
        <location evidence="1 11">Cytoplasm</location>
    </subcellularLocation>
</comment>
<dbReference type="PANTHER" id="PTHR43707">
    <property type="entry name" value="HISTIDYL-TRNA SYNTHETASE"/>
    <property type="match status" value="1"/>
</dbReference>
<keyword evidence="7 11" id="KW-0067">ATP-binding</keyword>
<accession>A0A0R1QU61</accession>
<dbReference type="InterPro" id="IPR015807">
    <property type="entry name" value="His-tRNA-ligase"/>
</dbReference>
<dbReference type="NCBIfam" id="TIGR00442">
    <property type="entry name" value="hisS"/>
    <property type="match status" value="1"/>
</dbReference>
<dbReference type="GO" id="GO:0006427">
    <property type="term" value="P:histidyl-tRNA aminoacylation"/>
    <property type="evidence" value="ECO:0007669"/>
    <property type="project" value="UniProtKB-UniRule"/>
</dbReference>
<dbReference type="FunFam" id="3.30.930.10:FF:000005">
    <property type="entry name" value="Histidine--tRNA ligase"/>
    <property type="match status" value="1"/>
</dbReference>
<name>A0A0R1QU61_9LACO</name>
<dbReference type="InterPro" id="IPR006195">
    <property type="entry name" value="aa-tRNA-synth_II"/>
</dbReference>
<evidence type="ECO:0000256" key="9">
    <source>
        <dbReference type="ARBA" id="ARBA00023146"/>
    </source>
</evidence>